<evidence type="ECO:0000313" key="4">
    <source>
        <dbReference type="Proteomes" id="UP000290759"/>
    </source>
</evidence>
<reference evidence="3 4" key="2">
    <citation type="submission" date="2019-02" db="EMBL/GenBank/DDBJ databases">
        <title>'Lichenibacterium ramalinii' gen. nov. sp. nov., 'Lichenibacterium minor' gen. nov. sp. nov.</title>
        <authorList>
            <person name="Pankratov T."/>
        </authorList>
    </citation>
    <scope>NUCLEOTIDE SEQUENCE [LARGE SCALE GENOMIC DNA]</scope>
    <source>
        <strain evidence="3 4">RmlP026</strain>
    </source>
</reference>
<dbReference type="PANTHER" id="PTHR43784">
    <property type="entry name" value="GDSL-LIKE LIPASE/ACYLHYDROLASE, PUTATIVE (AFU_ORTHOLOGUE AFUA_2G00820)-RELATED"/>
    <property type="match status" value="1"/>
</dbReference>
<protein>
    <submittedName>
        <fullName evidence="3">SGNH/GDSL hydrolase family protein</fullName>
    </submittedName>
</protein>
<keyword evidence="3" id="KW-0378">Hydrolase</keyword>
<feature type="signal peptide" evidence="1">
    <location>
        <begin position="1"/>
        <end position="32"/>
    </location>
</feature>
<dbReference type="Proteomes" id="UP000290759">
    <property type="component" value="Unassembled WGS sequence"/>
</dbReference>
<dbReference type="RefSeq" id="WP_129225073.1">
    <property type="nucleotide sequence ID" value="NZ_QYBB01000006.1"/>
</dbReference>
<dbReference type="InterPro" id="IPR036514">
    <property type="entry name" value="SGNH_hydro_sf"/>
</dbReference>
<accession>A0A4Q2UBD7</accession>
<evidence type="ECO:0000313" key="3">
    <source>
        <dbReference type="EMBL" id="RYC32571.1"/>
    </source>
</evidence>
<keyword evidence="1" id="KW-0732">Signal</keyword>
<sequence length="409" mass="41578">MTASGLRTASPIRFRAALLAVLAVAAPGAALAQSVATWASSIATLETPNVSGHTVRQFARIAVGGDRFSLRFSNETGTKPLAIADAHVALPGATPGSVQVSTDHKVTFNGGATIVVAPGAGVISDPVDMPLQPLTRLAVSALFRSASPLQVGHLIASETNYTAPGDHAAEAVMSGAAATGSGFYLAGISAMVGNLPSGAVACLGDSITDGLDATTGGERRYPDRLAERLLAASRFRVGAIDAGLTGNSVLGGDPWSGVGASAVARVSRDVLGRPGVHWLIVFEGINDIINAPAGEDVAAELIAAYGQVIAQAREAGVKVFGATLTPFAGAGPAYYSPAKEAVRQRVNAWMRTSGAYDAVFDFDAAVRSQGEPARLRPLYDGGDHLHLNDAGYAALADAVPLSAILGPGH</sequence>
<dbReference type="InterPro" id="IPR053140">
    <property type="entry name" value="GDSL_Rv0518-like"/>
</dbReference>
<dbReference type="CDD" id="cd01830">
    <property type="entry name" value="XynE_like"/>
    <property type="match status" value="1"/>
</dbReference>
<dbReference type="InterPro" id="IPR013830">
    <property type="entry name" value="SGNH_hydro"/>
</dbReference>
<feature type="domain" description="SGNH hydrolase-type esterase" evidence="2">
    <location>
        <begin position="202"/>
        <end position="394"/>
    </location>
</feature>
<feature type="chain" id="PRO_5020240787" evidence="1">
    <location>
        <begin position="33"/>
        <end position="409"/>
    </location>
</feature>
<dbReference type="PANTHER" id="PTHR43784:SF2">
    <property type="entry name" value="GDSL-LIKE LIPASE_ACYLHYDROLASE, PUTATIVE (AFU_ORTHOLOGUE AFUA_2G00820)-RELATED"/>
    <property type="match status" value="1"/>
</dbReference>
<proteinExistence type="predicted"/>
<reference evidence="3 4" key="1">
    <citation type="submission" date="2018-12" db="EMBL/GenBank/DDBJ databases">
        <authorList>
            <person name="Grouzdev D.S."/>
            <person name="Krutkina M.S."/>
        </authorList>
    </citation>
    <scope>NUCLEOTIDE SEQUENCE [LARGE SCALE GENOMIC DNA]</scope>
    <source>
        <strain evidence="3 4">RmlP026</strain>
    </source>
</reference>
<evidence type="ECO:0000256" key="1">
    <source>
        <dbReference type="SAM" id="SignalP"/>
    </source>
</evidence>
<name>A0A4Q2UBD7_9HYPH</name>
<dbReference type="Gene3D" id="3.40.50.1110">
    <property type="entry name" value="SGNH hydrolase"/>
    <property type="match status" value="1"/>
</dbReference>
<evidence type="ECO:0000259" key="2">
    <source>
        <dbReference type="Pfam" id="PF13472"/>
    </source>
</evidence>
<comment type="caution">
    <text evidence="3">The sequence shown here is derived from an EMBL/GenBank/DDBJ whole genome shotgun (WGS) entry which is preliminary data.</text>
</comment>
<dbReference type="AlphaFoldDB" id="A0A4Q2UBD7"/>
<dbReference type="EMBL" id="QYBB01000006">
    <property type="protein sequence ID" value="RYC32571.1"/>
    <property type="molecule type" value="Genomic_DNA"/>
</dbReference>
<dbReference type="GO" id="GO:0016788">
    <property type="term" value="F:hydrolase activity, acting on ester bonds"/>
    <property type="evidence" value="ECO:0007669"/>
    <property type="project" value="UniProtKB-ARBA"/>
</dbReference>
<dbReference type="SUPFAM" id="SSF52266">
    <property type="entry name" value="SGNH hydrolase"/>
    <property type="match status" value="1"/>
</dbReference>
<organism evidence="3 4">
    <name type="scientific">Lichenibacterium minor</name>
    <dbReference type="NCBI Taxonomy" id="2316528"/>
    <lineage>
        <taxon>Bacteria</taxon>
        <taxon>Pseudomonadati</taxon>
        <taxon>Pseudomonadota</taxon>
        <taxon>Alphaproteobacteria</taxon>
        <taxon>Hyphomicrobiales</taxon>
        <taxon>Lichenihabitantaceae</taxon>
        <taxon>Lichenibacterium</taxon>
    </lineage>
</organism>
<gene>
    <name evidence="3" type="ORF">D3273_07480</name>
</gene>
<dbReference type="Pfam" id="PF13472">
    <property type="entry name" value="Lipase_GDSL_2"/>
    <property type="match status" value="1"/>
</dbReference>
<dbReference type="OrthoDB" id="1828825at2"/>
<keyword evidence="4" id="KW-1185">Reference proteome</keyword>